<comment type="caution">
    <text evidence="2">The sequence shown here is derived from an EMBL/GenBank/DDBJ whole genome shotgun (WGS) entry which is preliminary data.</text>
</comment>
<accession>A0AAW1Y8E6</accession>
<keyword evidence="3" id="KW-1185">Reference proteome</keyword>
<name>A0AAW1Y8E6_RUBAR</name>
<reference evidence="2 3" key="1">
    <citation type="journal article" date="2023" name="G3 (Bethesda)">
        <title>A chromosome-length genome assembly and annotation of blackberry (Rubus argutus, cv. 'Hillquist').</title>
        <authorList>
            <person name="Bruna T."/>
            <person name="Aryal R."/>
            <person name="Dudchenko O."/>
            <person name="Sargent D.J."/>
            <person name="Mead D."/>
            <person name="Buti M."/>
            <person name="Cavallini A."/>
            <person name="Hytonen T."/>
            <person name="Andres J."/>
            <person name="Pham M."/>
            <person name="Weisz D."/>
            <person name="Mascagni F."/>
            <person name="Usai G."/>
            <person name="Natali L."/>
            <person name="Bassil N."/>
            <person name="Fernandez G.E."/>
            <person name="Lomsadze A."/>
            <person name="Armour M."/>
            <person name="Olukolu B."/>
            <person name="Poorten T."/>
            <person name="Britton C."/>
            <person name="Davik J."/>
            <person name="Ashrafi H."/>
            <person name="Aiden E.L."/>
            <person name="Borodovsky M."/>
            <person name="Worthington M."/>
        </authorList>
    </citation>
    <scope>NUCLEOTIDE SEQUENCE [LARGE SCALE GENOMIC DNA]</scope>
    <source>
        <strain evidence="2">PI 553951</strain>
    </source>
</reference>
<gene>
    <name evidence="2" type="ORF">M0R45_009597</name>
</gene>
<dbReference type="EMBL" id="JBEDUW010000002">
    <property type="protein sequence ID" value="KAK9944012.1"/>
    <property type="molecule type" value="Genomic_DNA"/>
</dbReference>
<dbReference type="Proteomes" id="UP001457282">
    <property type="component" value="Unassembled WGS sequence"/>
</dbReference>
<evidence type="ECO:0000256" key="1">
    <source>
        <dbReference type="SAM" id="MobiDB-lite"/>
    </source>
</evidence>
<evidence type="ECO:0000313" key="2">
    <source>
        <dbReference type="EMBL" id="KAK9944012.1"/>
    </source>
</evidence>
<organism evidence="2 3">
    <name type="scientific">Rubus argutus</name>
    <name type="common">Southern blackberry</name>
    <dbReference type="NCBI Taxonomy" id="59490"/>
    <lineage>
        <taxon>Eukaryota</taxon>
        <taxon>Viridiplantae</taxon>
        <taxon>Streptophyta</taxon>
        <taxon>Embryophyta</taxon>
        <taxon>Tracheophyta</taxon>
        <taxon>Spermatophyta</taxon>
        <taxon>Magnoliopsida</taxon>
        <taxon>eudicotyledons</taxon>
        <taxon>Gunneridae</taxon>
        <taxon>Pentapetalae</taxon>
        <taxon>rosids</taxon>
        <taxon>fabids</taxon>
        <taxon>Rosales</taxon>
        <taxon>Rosaceae</taxon>
        <taxon>Rosoideae</taxon>
        <taxon>Rosoideae incertae sedis</taxon>
        <taxon>Rubus</taxon>
    </lineage>
</organism>
<dbReference type="AlphaFoldDB" id="A0AAW1Y8E6"/>
<feature type="region of interest" description="Disordered" evidence="1">
    <location>
        <begin position="1"/>
        <end position="27"/>
    </location>
</feature>
<sequence length="196" mass="21604">MVQGRGKRLRKVQKVSPPQQPATTTVTEDVPPTTIVLENVSATTIVHGNVPRRANMAPRANMPPRANMSPPIQLPTQQGMPFVCTGVKRKRGKSCGKALQELIKINGGPLHVDFHLEMNVPSDSNISKMLTSEIGIGVRSGAPDIAEKNSVNRYMQQHTHRAGARPYVQHALVAFKEKMDAERNILYDKLIQATTR</sequence>
<evidence type="ECO:0000313" key="3">
    <source>
        <dbReference type="Proteomes" id="UP001457282"/>
    </source>
</evidence>
<protein>
    <submittedName>
        <fullName evidence="2">Uncharacterized protein</fullName>
    </submittedName>
</protein>
<feature type="compositionally biased region" description="Basic residues" evidence="1">
    <location>
        <begin position="1"/>
        <end position="13"/>
    </location>
</feature>
<proteinExistence type="predicted"/>